<gene>
    <name evidence="2" type="ORF">EJ05DRAFT_374249</name>
</gene>
<protein>
    <submittedName>
        <fullName evidence="2">Uncharacterized protein</fullName>
    </submittedName>
</protein>
<dbReference type="Proteomes" id="UP000799437">
    <property type="component" value="Unassembled WGS sequence"/>
</dbReference>
<evidence type="ECO:0000313" key="3">
    <source>
        <dbReference type="Proteomes" id="UP000799437"/>
    </source>
</evidence>
<evidence type="ECO:0000313" key="2">
    <source>
        <dbReference type="EMBL" id="KAF2758018.1"/>
    </source>
</evidence>
<reference evidence="2" key="1">
    <citation type="journal article" date="2020" name="Stud. Mycol.">
        <title>101 Dothideomycetes genomes: a test case for predicting lifestyles and emergence of pathogens.</title>
        <authorList>
            <person name="Haridas S."/>
            <person name="Albert R."/>
            <person name="Binder M."/>
            <person name="Bloem J."/>
            <person name="Labutti K."/>
            <person name="Salamov A."/>
            <person name="Andreopoulos B."/>
            <person name="Baker S."/>
            <person name="Barry K."/>
            <person name="Bills G."/>
            <person name="Bluhm B."/>
            <person name="Cannon C."/>
            <person name="Castanera R."/>
            <person name="Culley D."/>
            <person name="Daum C."/>
            <person name="Ezra D."/>
            <person name="Gonzalez J."/>
            <person name="Henrissat B."/>
            <person name="Kuo A."/>
            <person name="Liang C."/>
            <person name="Lipzen A."/>
            <person name="Lutzoni F."/>
            <person name="Magnuson J."/>
            <person name="Mondo S."/>
            <person name="Nolan M."/>
            <person name="Ohm R."/>
            <person name="Pangilinan J."/>
            <person name="Park H.-J."/>
            <person name="Ramirez L."/>
            <person name="Alfaro M."/>
            <person name="Sun H."/>
            <person name="Tritt A."/>
            <person name="Yoshinaga Y."/>
            <person name="Zwiers L.-H."/>
            <person name="Turgeon B."/>
            <person name="Goodwin S."/>
            <person name="Spatafora J."/>
            <person name="Crous P."/>
            <person name="Grigoriev I."/>
        </authorList>
    </citation>
    <scope>NUCLEOTIDE SEQUENCE</scope>
    <source>
        <strain evidence="2">CBS 121739</strain>
    </source>
</reference>
<accession>A0A6A6W511</accession>
<organism evidence="2 3">
    <name type="scientific">Pseudovirgaria hyperparasitica</name>
    <dbReference type="NCBI Taxonomy" id="470096"/>
    <lineage>
        <taxon>Eukaryota</taxon>
        <taxon>Fungi</taxon>
        <taxon>Dikarya</taxon>
        <taxon>Ascomycota</taxon>
        <taxon>Pezizomycotina</taxon>
        <taxon>Dothideomycetes</taxon>
        <taxon>Dothideomycetes incertae sedis</taxon>
        <taxon>Acrospermales</taxon>
        <taxon>Acrospermaceae</taxon>
        <taxon>Pseudovirgaria</taxon>
    </lineage>
</organism>
<dbReference type="GeneID" id="54482231"/>
<dbReference type="EMBL" id="ML996572">
    <property type="protein sequence ID" value="KAF2758018.1"/>
    <property type="molecule type" value="Genomic_DNA"/>
</dbReference>
<feature type="region of interest" description="Disordered" evidence="1">
    <location>
        <begin position="20"/>
        <end position="45"/>
    </location>
</feature>
<sequence>MYKTTCRPCKLTPTHPSCAPHKTIYTPSKHTKPPTRSMSKKRTEKCKLRKYKEKITHNALLALLRSRYAR</sequence>
<dbReference type="AlphaFoldDB" id="A0A6A6W511"/>
<proteinExistence type="predicted"/>
<name>A0A6A6W511_9PEZI</name>
<keyword evidence="3" id="KW-1185">Reference proteome</keyword>
<evidence type="ECO:0000256" key="1">
    <source>
        <dbReference type="SAM" id="MobiDB-lite"/>
    </source>
</evidence>
<feature type="compositionally biased region" description="Basic residues" evidence="1">
    <location>
        <begin position="29"/>
        <end position="45"/>
    </location>
</feature>
<dbReference type="RefSeq" id="XP_033600469.1">
    <property type="nucleotide sequence ID" value="XM_033741177.1"/>
</dbReference>